<dbReference type="AlphaFoldDB" id="A0A255XLD4"/>
<keyword evidence="4 6" id="KW-1133">Transmembrane helix</keyword>
<evidence type="ECO:0000256" key="6">
    <source>
        <dbReference type="SAM" id="Phobius"/>
    </source>
</evidence>
<keyword evidence="5 6" id="KW-0472">Membrane</keyword>
<feature type="transmembrane region" description="Helical" evidence="6">
    <location>
        <begin position="155"/>
        <end position="175"/>
    </location>
</feature>
<evidence type="ECO:0000259" key="7">
    <source>
        <dbReference type="Pfam" id="PF00892"/>
    </source>
</evidence>
<feature type="transmembrane region" description="Helical" evidence="6">
    <location>
        <begin position="242"/>
        <end position="264"/>
    </location>
</feature>
<name>A0A255XLD4_9PROT</name>
<protein>
    <submittedName>
        <fullName evidence="8">EamA family transporter</fullName>
    </submittedName>
</protein>
<keyword evidence="2" id="KW-1003">Cell membrane</keyword>
<evidence type="ECO:0000256" key="1">
    <source>
        <dbReference type="ARBA" id="ARBA00004651"/>
    </source>
</evidence>
<gene>
    <name evidence="8" type="ORF">CHR90_12410</name>
</gene>
<dbReference type="InterPro" id="IPR037185">
    <property type="entry name" value="EmrE-like"/>
</dbReference>
<dbReference type="PANTHER" id="PTHR32322:SF18">
    <property type="entry name" value="S-ADENOSYLMETHIONINE_S-ADENOSYLHOMOCYSTEINE TRANSPORTER"/>
    <property type="match status" value="1"/>
</dbReference>
<evidence type="ECO:0000313" key="8">
    <source>
        <dbReference type="EMBL" id="OYQ17779.1"/>
    </source>
</evidence>
<organism evidence="8 9">
    <name type="scientific">Elstera cyanobacteriorum</name>
    <dbReference type="NCBI Taxonomy" id="2022747"/>
    <lineage>
        <taxon>Bacteria</taxon>
        <taxon>Pseudomonadati</taxon>
        <taxon>Pseudomonadota</taxon>
        <taxon>Alphaproteobacteria</taxon>
        <taxon>Rhodospirillales</taxon>
        <taxon>Rhodospirillaceae</taxon>
        <taxon>Elstera</taxon>
    </lineage>
</organism>
<dbReference type="PANTHER" id="PTHR32322">
    <property type="entry name" value="INNER MEMBRANE TRANSPORTER"/>
    <property type="match status" value="1"/>
</dbReference>
<evidence type="ECO:0000256" key="3">
    <source>
        <dbReference type="ARBA" id="ARBA00022692"/>
    </source>
</evidence>
<dbReference type="OrthoDB" id="9795732at2"/>
<evidence type="ECO:0000256" key="2">
    <source>
        <dbReference type="ARBA" id="ARBA00022475"/>
    </source>
</evidence>
<feature type="transmembrane region" description="Helical" evidence="6">
    <location>
        <begin position="187"/>
        <end position="206"/>
    </location>
</feature>
<evidence type="ECO:0000313" key="9">
    <source>
        <dbReference type="Proteomes" id="UP000216361"/>
    </source>
</evidence>
<evidence type="ECO:0000256" key="4">
    <source>
        <dbReference type="ARBA" id="ARBA00022989"/>
    </source>
</evidence>
<feature type="transmembrane region" description="Helical" evidence="6">
    <location>
        <begin position="218"/>
        <end position="235"/>
    </location>
</feature>
<dbReference type="InterPro" id="IPR000620">
    <property type="entry name" value="EamA_dom"/>
</dbReference>
<accession>A0A255XLD4</accession>
<sequence>MAGSSVGAATLLGSVAILLWGSLAVLTTLAGPVPPFLLTAITFGLAGLVGTLIILARGAPGRAAVTAWGRQKPLAWAIGVGGLFGYHLLFFIALQTAPAVQANLINYLWPLLIVIFSTFLPGERLRWFHAVGGLLGLGGTVLLVGGPAMEVRVEYLPGYLAAAGAAVAWGGYSVLSRRFCSTVPTDFVAALCLVTAGLAGLCHLLLEARFVPSGSDWLVMAVMGAGPLGAAFFFWDIGIKRGLLRALGAASYATPLLSTCALWLGGRAQITAEVLLAAVLIVGGAILAGSDALRGQRGR</sequence>
<feature type="transmembrane region" description="Helical" evidence="6">
    <location>
        <begin position="100"/>
        <end position="120"/>
    </location>
</feature>
<feature type="transmembrane region" description="Helical" evidence="6">
    <location>
        <begin position="34"/>
        <end position="54"/>
    </location>
</feature>
<comment type="subcellular location">
    <subcellularLocation>
        <location evidence="1">Cell membrane</location>
        <topology evidence="1">Multi-pass membrane protein</topology>
    </subcellularLocation>
</comment>
<dbReference type="InterPro" id="IPR050638">
    <property type="entry name" value="AA-Vitamin_Transporters"/>
</dbReference>
<dbReference type="RefSeq" id="WP_094409341.1">
    <property type="nucleotide sequence ID" value="NZ_BMJZ01000002.1"/>
</dbReference>
<dbReference type="SUPFAM" id="SSF103481">
    <property type="entry name" value="Multidrug resistance efflux transporter EmrE"/>
    <property type="match status" value="1"/>
</dbReference>
<feature type="transmembrane region" description="Helical" evidence="6">
    <location>
        <begin position="74"/>
        <end position="94"/>
    </location>
</feature>
<proteinExistence type="predicted"/>
<reference evidence="8 9" key="1">
    <citation type="submission" date="2017-07" db="EMBL/GenBank/DDBJ databases">
        <title>Elstera cyanobacteriorum sp. nov., a novel bacterium isolated from cyanobacterial aggregates in a eutrophic lake.</title>
        <authorList>
            <person name="Cai H."/>
        </authorList>
    </citation>
    <scope>NUCLEOTIDE SEQUENCE [LARGE SCALE GENOMIC DNA]</scope>
    <source>
        <strain evidence="8 9">TH019</strain>
    </source>
</reference>
<keyword evidence="9" id="KW-1185">Reference proteome</keyword>
<evidence type="ECO:0000256" key="5">
    <source>
        <dbReference type="ARBA" id="ARBA00023136"/>
    </source>
</evidence>
<dbReference type="Pfam" id="PF00892">
    <property type="entry name" value="EamA"/>
    <property type="match status" value="2"/>
</dbReference>
<feature type="domain" description="EamA" evidence="7">
    <location>
        <begin position="11"/>
        <end position="144"/>
    </location>
</feature>
<dbReference type="EMBL" id="NOXS01000033">
    <property type="protein sequence ID" value="OYQ17779.1"/>
    <property type="molecule type" value="Genomic_DNA"/>
</dbReference>
<comment type="caution">
    <text evidence="8">The sequence shown here is derived from an EMBL/GenBank/DDBJ whole genome shotgun (WGS) entry which is preliminary data.</text>
</comment>
<dbReference type="Proteomes" id="UP000216361">
    <property type="component" value="Unassembled WGS sequence"/>
</dbReference>
<feature type="domain" description="EamA" evidence="7">
    <location>
        <begin position="157"/>
        <end position="288"/>
    </location>
</feature>
<feature type="transmembrane region" description="Helical" evidence="6">
    <location>
        <begin position="127"/>
        <end position="149"/>
    </location>
</feature>
<dbReference type="GO" id="GO:0005886">
    <property type="term" value="C:plasma membrane"/>
    <property type="evidence" value="ECO:0007669"/>
    <property type="project" value="UniProtKB-SubCell"/>
</dbReference>
<feature type="transmembrane region" description="Helical" evidence="6">
    <location>
        <begin position="270"/>
        <end position="289"/>
    </location>
</feature>
<keyword evidence="3 6" id="KW-0812">Transmembrane</keyword>